<comment type="subcellular location">
    <subcellularLocation>
        <location evidence="1">Membrane</location>
        <topology evidence="1">Multi-pass membrane protein</topology>
    </subcellularLocation>
</comment>
<name>A0ABR1Y3Y2_9PEZI</name>
<keyword evidence="4 6" id="KW-1133">Transmembrane helix</keyword>
<sequence>MSETVSAKGSDYSIKSVHDDADLNFDAPKVPASNSIDEAISPLEKDENPALSLETQSYPNGFSLEMILCALLLSMCLVAQDMSSWGKAYKYLPLKLTFFTAVILFEAGSVMCGAAPNSTVLIVGRALTGVGGAGITGGCYIIIA</sequence>
<dbReference type="PANTHER" id="PTHR23501:SF177">
    <property type="entry name" value="MAJOR FACILITATOR SUPERFAMILY (MFS) PROFILE DOMAIN-CONTAINING PROTEIN-RELATED"/>
    <property type="match status" value="1"/>
</dbReference>
<evidence type="ECO:0000256" key="5">
    <source>
        <dbReference type="ARBA" id="ARBA00023136"/>
    </source>
</evidence>
<gene>
    <name evidence="8" type="ORF">IWX90DRAFT_498033</name>
</gene>
<evidence type="ECO:0000313" key="8">
    <source>
        <dbReference type="EMBL" id="KAK8175669.1"/>
    </source>
</evidence>
<evidence type="ECO:0000259" key="7">
    <source>
        <dbReference type="PROSITE" id="PS50850"/>
    </source>
</evidence>
<evidence type="ECO:0000313" key="9">
    <source>
        <dbReference type="Proteomes" id="UP001456524"/>
    </source>
</evidence>
<dbReference type="InterPro" id="IPR036259">
    <property type="entry name" value="MFS_trans_sf"/>
</dbReference>
<dbReference type="Gene3D" id="1.20.1250.20">
    <property type="entry name" value="MFS general substrate transporter like domains"/>
    <property type="match status" value="1"/>
</dbReference>
<dbReference type="PANTHER" id="PTHR23501">
    <property type="entry name" value="MAJOR FACILITATOR SUPERFAMILY"/>
    <property type="match status" value="1"/>
</dbReference>
<dbReference type="InterPro" id="IPR020846">
    <property type="entry name" value="MFS_dom"/>
</dbReference>
<dbReference type="EMBL" id="JBBWUH010000002">
    <property type="protein sequence ID" value="KAK8175669.1"/>
    <property type="molecule type" value="Genomic_DNA"/>
</dbReference>
<dbReference type="SUPFAM" id="SSF103473">
    <property type="entry name" value="MFS general substrate transporter"/>
    <property type="match status" value="1"/>
</dbReference>
<accession>A0ABR1Y3Y2</accession>
<keyword evidence="9" id="KW-1185">Reference proteome</keyword>
<keyword evidence="5 6" id="KW-0472">Membrane</keyword>
<feature type="domain" description="Major facilitator superfamily (MFS) profile" evidence="7">
    <location>
        <begin position="1"/>
        <end position="144"/>
    </location>
</feature>
<feature type="transmembrane region" description="Helical" evidence="6">
    <location>
        <begin position="61"/>
        <end position="79"/>
    </location>
</feature>
<feature type="transmembrane region" description="Helical" evidence="6">
    <location>
        <begin position="122"/>
        <end position="143"/>
    </location>
</feature>
<dbReference type="Proteomes" id="UP001456524">
    <property type="component" value="Unassembled WGS sequence"/>
</dbReference>
<keyword evidence="3 6" id="KW-0812">Transmembrane</keyword>
<evidence type="ECO:0000256" key="3">
    <source>
        <dbReference type="ARBA" id="ARBA00022692"/>
    </source>
</evidence>
<dbReference type="PROSITE" id="PS50850">
    <property type="entry name" value="MFS"/>
    <property type="match status" value="1"/>
</dbReference>
<protein>
    <recommendedName>
        <fullName evidence="7">Major facilitator superfamily (MFS) profile domain-containing protein</fullName>
    </recommendedName>
</protein>
<reference evidence="8 9" key="1">
    <citation type="journal article" date="2022" name="G3 (Bethesda)">
        <title>Enemy or ally: a genomic approach to elucidate the lifestyle of Phyllosticta citrichinaensis.</title>
        <authorList>
            <person name="Buijs V.A."/>
            <person name="Groenewald J.Z."/>
            <person name="Haridas S."/>
            <person name="LaButti K.M."/>
            <person name="Lipzen A."/>
            <person name="Martin F.M."/>
            <person name="Barry K."/>
            <person name="Grigoriev I.V."/>
            <person name="Crous P.W."/>
            <person name="Seidl M.F."/>
        </authorList>
    </citation>
    <scope>NUCLEOTIDE SEQUENCE [LARGE SCALE GENOMIC DNA]</scope>
    <source>
        <strain evidence="8 9">CBS 129764</strain>
    </source>
</reference>
<feature type="transmembrane region" description="Helical" evidence="6">
    <location>
        <begin position="91"/>
        <end position="116"/>
    </location>
</feature>
<organism evidence="8 9">
    <name type="scientific">Phyllosticta citrichinensis</name>
    <dbReference type="NCBI Taxonomy" id="1130410"/>
    <lineage>
        <taxon>Eukaryota</taxon>
        <taxon>Fungi</taxon>
        <taxon>Dikarya</taxon>
        <taxon>Ascomycota</taxon>
        <taxon>Pezizomycotina</taxon>
        <taxon>Dothideomycetes</taxon>
        <taxon>Dothideomycetes incertae sedis</taxon>
        <taxon>Botryosphaeriales</taxon>
        <taxon>Phyllostictaceae</taxon>
        <taxon>Phyllosticta</taxon>
    </lineage>
</organism>
<evidence type="ECO:0000256" key="6">
    <source>
        <dbReference type="SAM" id="Phobius"/>
    </source>
</evidence>
<comment type="caution">
    <text evidence="8">The sequence shown here is derived from an EMBL/GenBank/DDBJ whole genome shotgun (WGS) entry which is preliminary data.</text>
</comment>
<keyword evidence="2" id="KW-0813">Transport</keyword>
<evidence type="ECO:0000256" key="4">
    <source>
        <dbReference type="ARBA" id="ARBA00022989"/>
    </source>
</evidence>
<proteinExistence type="predicted"/>
<evidence type="ECO:0000256" key="2">
    <source>
        <dbReference type="ARBA" id="ARBA00022448"/>
    </source>
</evidence>
<evidence type="ECO:0000256" key="1">
    <source>
        <dbReference type="ARBA" id="ARBA00004141"/>
    </source>
</evidence>